<dbReference type="RefSeq" id="WP_173064237.1">
    <property type="nucleotide sequence ID" value="NZ_AP022853.1"/>
</dbReference>
<keyword evidence="1" id="KW-0732">Signal</keyword>
<dbReference type="KEGG" id="slac:SKTS_20290"/>
<dbReference type="EMBL" id="AP022853">
    <property type="protein sequence ID" value="BCB27143.1"/>
    <property type="molecule type" value="Genomic_DNA"/>
</dbReference>
<accession>A0A6F8VBC5</accession>
<name>A0A6F8VBC5_9PROT</name>
<sequence length="123" mass="13552">MKLILARFMLAFMLLWLPLQGYAAQSMHACPKHHAHEQLAESSPHEGCHGQNMAASHHAHPIAKANLACDDCSSCHLIVQPALIVAPLALIFDTVKLPQPISNDSFLPFFPEQPQHPPLAFFS</sequence>
<dbReference type="Proteomes" id="UP000502260">
    <property type="component" value="Chromosome"/>
</dbReference>
<gene>
    <name evidence="2" type="ORF">SKTS_20290</name>
</gene>
<evidence type="ECO:0000256" key="1">
    <source>
        <dbReference type="SAM" id="SignalP"/>
    </source>
</evidence>
<dbReference type="AlphaFoldDB" id="A0A6F8VBC5"/>
<evidence type="ECO:0008006" key="4">
    <source>
        <dbReference type="Google" id="ProtNLM"/>
    </source>
</evidence>
<evidence type="ECO:0000313" key="3">
    <source>
        <dbReference type="Proteomes" id="UP000502260"/>
    </source>
</evidence>
<keyword evidence="3" id="KW-1185">Reference proteome</keyword>
<reference evidence="3" key="1">
    <citation type="submission" date="2020-03" db="EMBL/GenBank/DDBJ databases">
        <title>Complete genome sequence of sulfur-oxidizing bacterium skT11.</title>
        <authorList>
            <person name="Kanda M."/>
            <person name="Kojima H."/>
            <person name="Fukui M."/>
        </authorList>
    </citation>
    <scope>NUCLEOTIDE SEQUENCE [LARGE SCALE GENOMIC DNA]</scope>
    <source>
        <strain evidence="3">skT11</strain>
    </source>
</reference>
<feature type="signal peptide" evidence="1">
    <location>
        <begin position="1"/>
        <end position="23"/>
    </location>
</feature>
<proteinExistence type="predicted"/>
<feature type="chain" id="PRO_5026137306" description="DUF2946 domain-containing protein" evidence="1">
    <location>
        <begin position="24"/>
        <end position="123"/>
    </location>
</feature>
<evidence type="ECO:0000313" key="2">
    <source>
        <dbReference type="EMBL" id="BCB27143.1"/>
    </source>
</evidence>
<protein>
    <recommendedName>
        <fullName evidence="4">DUF2946 domain-containing protein</fullName>
    </recommendedName>
</protein>
<organism evidence="2 3">
    <name type="scientific">Sulfurimicrobium lacus</name>
    <dbReference type="NCBI Taxonomy" id="2715678"/>
    <lineage>
        <taxon>Bacteria</taxon>
        <taxon>Pseudomonadati</taxon>
        <taxon>Pseudomonadota</taxon>
        <taxon>Betaproteobacteria</taxon>
        <taxon>Nitrosomonadales</taxon>
        <taxon>Sulfuricellaceae</taxon>
        <taxon>Sulfurimicrobium</taxon>
    </lineage>
</organism>